<dbReference type="SUPFAM" id="SSF53474">
    <property type="entry name" value="alpha/beta-Hydrolases"/>
    <property type="match status" value="2"/>
</dbReference>
<feature type="domain" description="AB hydrolase-1" evidence="1">
    <location>
        <begin position="303"/>
        <end position="406"/>
    </location>
</feature>
<organism evidence="2 3">
    <name type="scientific">Streptomyces atratus</name>
    <dbReference type="NCBI Taxonomy" id="1893"/>
    <lineage>
        <taxon>Bacteria</taxon>
        <taxon>Bacillati</taxon>
        <taxon>Actinomycetota</taxon>
        <taxon>Actinomycetes</taxon>
        <taxon>Kitasatosporales</taxon>
        <taxon>Streptomycetaceae</taxon>
        <taxon>Streptomyces</taxon>
    </lineage>
</organism>
<feature type="domain" description="AB hydrolase-1" evidence="1">
    <location>
        <begin position="22"/>
        <end position="267"/>
    </location>
</feature>
<dbReference type="Gene3D" id="3.40.50.1820">
    <property type="entry name" value="alpha/beta hydrolase"/>
    <property type="match status" value="3"/>
</dbReference>
<dbReference type="InterPro" id="IPR029058">
    <property type="entry name" value="AB_hydrolase_fold"/>
</dbReference>
<protein>
    <submittedName>
        <fullName evidence="2">Alpha/beta hydrolase</fullName>
    </submittedName>
</protein>
<keyword evidence="2" id="KW-0378">Hydrolase</keyword>
<dbReference type="PANTHER" id="PTHR43798:SF27">
    <property type="entry name" value="HYDROLASE ALPHA_BETA HYDROLASE FOLD FAMILY"/>
    <property type="match status" value="1"/>
</dbReference>
<evidence type="ECO:0000313" key="2">
    <source>
        <dbReference type="EMBL" id="AXE82559.1"/>
    </source>
</evidence>
<dbReference type="KEGG" id="sata:C5746_03050"/>
<dbReference type="GeneID" id="95517539"/>
<dbReference type="InterPro" id="IPR050266">
    <property type="entry name" value="AB_hydrolase_sf"/>
</dbReference>
<proteinExistence type="predicted"/>
<dbReference type="PANTHER" id="PTHR43798">
    <property type="entry name" value="MONOACYLGLYCEROL LIPASE"/>
    <property type="match status" value="1"/>
</dbReference>
<dbReference type="Proteomes" id="UP000252698">
    <property type="component" value="Chromosome"/>
</dbReference>
<dbReference type="GO" id="GO:0016787">
    <property type="term" value="F:hydrolase activity"/>
    <property type="evidence" value="ECO:0007669"/>
    <property type="project" value="UniProtKB-KW"/>
</dbReference>
<gene>
    <name evidence="2" type="ORF">C5746_03050</name>
</gene>
<evidence type="ECO:0000313" key="3">
    <source>
        <dbReference type="Proteomes" id="UP000252698"/>
    </source>
</evidence>
<accession>A0A2Z5JQL6</accession>
<dbReference type="EMBL" id="CP027306">
    <property type="protein sequence ID" value="AXE82559.1"/>
    <property type="molecule type" value="Genomic_DNA"/>
</dbReference>
<sequence length="507" mass="54644">MPTFHAYDGTELAYRLLGKGAPLICLPGGPMRAGAYLGDLGGLSARRRLVVPDLRGTGDSAVPDDPSTYRCDRLVDDVEALREHLGEERIDLLAHSASANLAALYAARHPERLRTLTLVTPGTRAVGIDVTGQDWCEASELRCDEPWYAEARAALDDFLAGRAFDQVRAAVAPFAHGRWDDATRAHAAAAPGQTNSEAATVYYQEGVFDPAATNAALAAVAAPVLVLAGEYDAGPTPDRAAELVALFPNAEFVVQRGAAHFPWLDDPGAFVRTVNAFLDPEVLSVQAGGTRLAYRVWGDPSAPPVVLVHGRGGDSRTWTEIAERLAAEHRVYAFDFRGHGLSDWPGRYSFELFRDDLHAFLEARNLAGATVVGHSMGAAAAYLLAEQEPGLIGRLVLEEVPPPFPLDPPRGPVERPDEELDFDWSVVPSTNAQLNEPDPAGRERLGEITAPTLVIGGGPASQIAQDKLVWMAGRIPRGRFVTIEAGHLVHTERPDEFLTELRSFGLV</sequence>
<evidence type="ECO:0000259" key="1">
    <source>
        <dbReference type="Pfam" id="PF00561"/>
    </source>
</evidence>
<dbReference type="Pfam" id="PF00561">
    <property type="entry name" value="Abhydrolase_1"/>
    <property type="match status" value="2"/>
</dbReference>
<name>A0A2Z5JQL6_STRAR</name>
<dbReference type="InterPro" id="IPR000073">
    <property type="entry name" value="AB_hydrolase_1"/>
</dbReference>
<dbReference type="RefSeq" id="WP_114248787.1">
    <property type="nucleotide sequence ID" value="NZ_CP027306.1"/>
</dbReference>
<reference evidence="2 3" key="1">
    <citation type="journal article" date="2018" name="Front. Microbiol.">
        <title>Genome Sequencing of Streptomyces atratus SCSIOZH16 and Activation Production of Nocardamine via Metabolic Engineering.</title>
        <authorList>
            <person name="Li Y."/>
            <person name="Zhang C."/>
            <person name="Liu C."/>
            <person name="Ju J."/>
            <person name="Ma J."/>
        </authorList>
    </citation>
    <scope>NUCLEOTIDE SEQUENCE [LARGE SCALE GENOMIC DNA]</scope>
    <source>
        <strain evidence="2 3">SCSIO_ZH16</strain>
    </source>
</reference>
<dbReference type="AlphaFoldDB" id="A0A2Z5JQL6"/>
<dbReference type="GO" id="GO:0016020">
    <property type="term" value="C:membrane"/>
    <property type="evidence" value="ECO:0007669"/>
    <property type="project" value="TreeGrafter"/>
</dbReference>